<evidence type="ECO:0000313" key="2">
    <source>
        <dbReference type="EMBL" id="KLT46191.1"/>
    </source>
</evidence>
<sequence>MNLIPATANRGHRPYRWKKRKDYNLGYFSPDEDSPPSSPTSNSSHTSGMRAYAYRRSAFYFLKDVHSWRRPPRLSIEYSHCLEFIPLRDVYTRGRASKRTDAGNVERLEPPPSPYLPIDPVLDIYWTGFLFVVANTTLLKPRMIRFWENGDVPSEHTTLPKCPFSTECVVLFAWDPFGAPTSAMARGSPFEDLPTGTRKMVINLDHRSIIPCTVHPMESTLDVSFIDDCPTLEEIVYVLASLNPTESLDNLCMRIAGSIACFVQGTNRPIKRTFVNFDSLPAYAGRSITIPFGLEELEDHVVKFADGVSFQDRVRSVMSLWNSDEPRPSPIGPVEYLTTAEYIARVGTETYRLETMEPENAEEEESPFLRSSRASSSTAQFTSSSSSSSFSCSSSSSLHSSDEHES</sequence>
<gene>
    <name evidence="2" type="ORF">CC85DRAFT_289897</name>
</gene>
<reference evidence="2 3" key="1">
    <citation type="submission" date="2015-03" db="EMBL/GenBank/DDBJ databases">
        <title>Genomics and transcriptomics of the oil-accumulating basidiomycete yeast T. oleaginosus allow insights into substrate utilization and the diverse evolutionary trajectories of mating systems in fungi.</title>
        <authorList>
            <consortium name="DOE Joint Genome Institute"/>
            <person name="Kourist R."/>
            <person name="Kracht O."/>
            <person name="Bracharz F."/>
            <person name="Lipzen A."/>
            <person name="Nolan M."/>
            <person name="Ohm R."/>
            <person name="Grigoriev I."/>
            <person name="Sun S."/>
            <person name="Heitman J."/>
            <person name="Bruck T."/>
            <person name="Nowrousian M."/>
        </authorList>
    </citation>
    <scope>NUCLEOTIDE SEQUENCE [LARGE SCALE GENOMIC DNA]</scope>
    <source>
        <strain evidence="2 3">IBC0246</strain>
    </source>
</reference>
<feature type="region of interest" description="Disordered" evidence="1">
    <location>
        <begin position="28"/>
        <end position="47"/>
    </location>
</feature>
<proteinExistence type="predicted"/>
<accession>A0A0J0XYT1</accession>
<feature type="compositionally biased region" description="Acidic residues" evidence="1">
    <location>
        <begin position="356"/>
        <end position="366"/>
    </location>
</feature>
<dbReference type="Proteomes" id="UP000053611">
    <property type="component" value="Unassembled WGS sequence"/>
</dbReference>
<dbReference type="RefSeq" id="XP_018282682.1">
    <property type="nucleotide sequence ID" value="XM_018424728.1"/>
</dbReference>
<evidence type="ECO:0000313" key="3">
    <source>
        <dbReference type="Proteomes" id="UP000053611"/>
    </source>
</evidence>
<keyword evidence="3" id="KW-1185">Reference proteome</keyword>
<dbReference type="EMBL" id="KQ087178">
    <property type="protein sequence ID" value="KLT46191.1"/>
    <property type="molecule type" value="Genomic_DNA"/>
</dbReference>
<organism evidence="2 3">
    <name type="scientific">Cutaneotrichosporon oleaginosum</name>
    <dbReference type="NCBI Taxonomy" id="879819"/>
    <lineage>
        <taxon>Eukaryota</taxon>
        <taxon>Fungi</taxon>
        <taxon>Dikarya</taxon>
        <taxon>Basidiomycota</taxon>
        <taxon>Agaricomycotina</taxon>
        <taxon>Tremellomycetes</taxon>
        <taxon>Trichosporonales</taxon>
        <taxon>Trichosporonaceae</taxon>
        <taxon>Cutaneotrichosporon</taxon>
    </lineage>
</organism>
<feature type="region of interest" description="Disordered" evidence="1">
    <location>
        <begin position="356"/>
        <end position="406"/>
    </location>
</feature>
<evidence type="ECO:0000256" key="1">
    <source>
        <dbReference type="SAM" id="MobiDB-lite"/>
    </source>
</evidence>
<name>A0A0J0XYT1_9TREE</name>
<feature type="compositionally biased region" description="Low complexity" evidence="1">
    <location>
        <begin position="369"/>
        <end position="399"/>
    </location>
</feature>
<dbReference type="AlphaFoldDB" id="A0A0J0XYT1"/>
<dbReference type="GeneID" id="28985331"/>
<protein>
    <submittedName>
        <fullName evidence="2">Uncharacterized protein</fullName>
    </submittedName>
</protein>